<feature type="domain" description="EamA" evidence="7">
    <location>
        <begin position="18"/>
        <end position="151"/>
    </location>
</feature>
<feature type="transmembrane region" description="Helical" evidence="6">
    <location>
        <begin position="81"/>
        <end position="101"/>
    </location>
</feature>
<dbReference type="InterPro" id="IPR051258">
    <property type="entry name" value="Diverse_Substrate_Transporter"/>
</dbReference>
<evidence type="ECO:0000256" key="2">
    <source>
        <dbReference type="ARBA" id="ARBA00022475"/>
    </source>
</evidence>
<dbReference type="PANTHER" id="PTHR42920">
    <property type="entry name" value="OS03G0707200 PROTEIN-RELATED"/>
    <property type="match status" value="1"/>
</dbReference>
<dbReference type="GO" id="GO:0005886">
    <property type="term" value="C:plasma membrane"/>
    <property type="evidence" value="ECO:0007669"/>
    <property type="project" value="UniProtKB-SubCell"/>
</dbReference>
<dbReference type="PANTHER" id="PTHR42920:SF11">
    <property type="entry name" value="INNER MEMBRANE PROTEIN YTFF"/>
    <property type="match status" value="1"/>
</dbReference>
<feature type="transmembrane region" description="Helical" evidence="6">
    <location>
        <begin position="166"/>
        <end position="185"/>
    </location>
</feature>
<dbReference type="SUPFAM" id="SSF103481">
    <property type="entry name" value="Multidrug resistance efflux transporter EmrE"/>
    <property type="match status" value="2"/>
</dbReference>
<evidence type="ECO:0000256" key="5">
    <source>
        <dbReference type="ARBA" id="ARBA00023136"/>
    </source>
</evidence>
<dbReference type="AlphaFoldDB" id="A0A6N1X8J6"/>
<dbReference type="EMBL" id="CP054840">
    <property type="protein sequence ID" value="QKV54412.1"/>
    <property type="molecule type" value="Genomic_DNA"/>
</dbReference>
<comment type="subcellular location">
    <subcellularLocation>
        <location evidence="1">Cell membrane</location>
        <topology evidence="1">Multi-pass membrane protein</topology>
    </subcellularLocation>
</comment>
<name>A0A6N1X8J6_9BURK</name>
<dbReference type="InterPro" id="IPR037185">
    <property type="entry name" value="EmrE-like"/>
</dbReference>
<evidence type="ECO:0000313" key="9">
    <source>
        <dbReference type="Proteomes" id="UP000509579"/>
    </source>
</evidence>
<evidence type="ECO:0000256" key="4">
    <source>
        <dbReference type="ARBA" id="ARBA00022989"/>
    </source>
</evidence>
<accession>A0A6N1X8J6</accession>
<evidence type="ECO:0000256" key="3">
    <source>
        <dbReference type="ARBA" id="ARBA00022692"/>
    </source>
</evidence>
<feature type="transmembrane region" description="Helical" evidence="6">
    <location>
        <begin position="286"/>
        <end position="303"/>
    </location>
</feature>
<evidence type="ECO:0000256" key="1">
    <source>
        <dbReference type="ARBA" id="ARBA00004651"/>
    </source>
</evidence>
<keyword evidence="9" id="KW-1185">Reference proteome</keyword>
<feature type="transmembrane region" description="Helical" evidence="6">
    <location>
        <begin position="46"/>
        <end position="65"/>
    </location>
</feature>
<feature type="transmembrane region" description="Helical" evidence="6">
    <location>
        <begin position="107"/>
        <end position="128"/>
    </location>
</feature>
<evidence type="ECO:0000256" key="6">
    <source>
        <dbReference type="SAM" id="Phobius"/>
    </source>
</evidence>
<evidence type="ECO:0000259" key="7">
    <source>
        <dbReference type="Pfam" id="PF00892"/>
    </source>
</evidence>
<feature type="transmembrane region" description="Helical" evidence="6">
    <location>
        <begin position="137"/>
        <end position="154"/>
    </location>
</feature>
<dbReference type="RefSeq" id="WP_175505212.1">
    <property type="nucleotide sequence ID" value="NZ_CP054840.1"/>
</dbReference>
<dbReference type="KEGG" id="aant:HUK68_16680"/>
<feature type="transmembrane region" description="Helical" evidence="6">
    <location>
        <begin position="262"/>
        <end position="280"/>
    </location>
</feature>
<keyword evidence="4 6" id="KW-1133">Transmembrane helix</keyword>
<sequence>MATPSSRGSLPQSTAALALLAVMLPPLLWAGNFVVGRAIRHDITPGALVFIRHLLALLCLLPFCWRHMRRDAGAYWRHRWFLLRTSLTGMVLFNLLIYLGLQSTAATNALLFNSAIPVLIALLALVFFRERTSARQLLGLGVSLCGVLAIVSRGEWQALVQLQFSHGDLLVLTGVASFALYSIWLRDFPAGVHRISLVCMQMLVATVLLLPVFVWSLATQGFAPWSGATALGVAYVAVGSSVVATLFYAAAVRRFGPVQAGLSIHLTPLFGAFMSALFLGERVYRYHWLGMLLILGGLAYATWPRRAAPAPENAG</sequence>
<keyword evidence="2" id="KW-1003">Cell membrane</keyword>
<evidence type="ECO:0000313" key="8">
    <source>
        <dbReference type="EMBL" id="QKV54412.1"/>
    </source>
</evidence>
<reference evidence="8 9" key="1">
    <citation type="submission" date="2020-06" db="EMBL/GenBank/DDBJ databases">
        <title>Acidovorax antarctica sp. nov., isolated from Corinth ice sheet soil, Antarctic Fields Peninsula.</title>
        <authorList>
            <person name="Xu Q."/>
            <person name="Peng F."/>
        </authorList>
    </citation>
    <scope>NUCLEOTIDE SEQUENCE [LARGE SCALE GENOMIC DNA]</scope>
    <source>
        <strain evidence="8 9">16-35-5</strain>
    </source>
</reference>
<organism evidence="8 9">
    <name type="scientific">Comamonas antarctica</name>
    <dbReference type="NCBI Taxonomy" id="2743470"/>
    <lineage>
        <taxon>Bacteria</taxon>
        <taxon>Pseudomonadati</taxon>
        <taxon>Pseudomonadota</taxon>
        <taxon>Betaproteobacteria</taxon>
        <taxon>Burkholderiales</taxon>
        <taxon>Comamonadaceae</taxon>
        <taxon>Comamonas</taxon>
    </lineage>
</organism>
<feature type="transmembrane region" description="Helical" evidence="6">
    <location>
        <begin position="197"/>
        <end position="218"/>
    </location>
</feature>
<keyword evidence="3 6" id="KW-0812">Transmembrane</keyword>
<gene>
    <name evidence="8" type="ORF">HUK68_16680</name>
</gene>
<dbReference type="Gene3D" id="1.10.3730.20">
    <property type="match status" value="1"/>
</dbReference>
<proteinExistence type="predicted"/>
<dbReference type="InterPro" id="IPR000620">
    <property type="entry name" value="EamA_dom"/>
</dbReference>
<dbReference type="Proteomes" id="UP000509579">
    <property type="component" value="Chromosome"/>
</dbReference>
<feature type="transmembrane region" description="Helical" evidence="6">
    <location>
        <begin position="230"/>
        <end position="250"/>
    </location>
</feature>
<protein>
    <submittedName>
        <fullName evidence="8">DMT family transporter</fullName>
    </submittedName>
</protein>
<feature type="domain" description="EamA" evidence="7">
    <location>
        <begin position="167"/>
        <end position="300"/>
    </location>
</feature>
<keyword evidence="5 6" id="KW-0472">Membrane</keyword>
<dbReference type="Pfam" id="PF00892">
    <property type="entry name" value="EamA"/>
    <property type="match status" value="2"/>
</dbReference>